<dbReference type="PANTHER" id="PTHR22929:SF0">
    <property type="entry name" value="TRANSCRIPTION FACTOR TFIIIB COMPONENT B'' HOMOLOG"/>
    <property type="match status" value="1"/>
</dbReference>
<evidence type="ECO:0000256" key="1">
    <source>
        <dbReference type="SAM" id="MobiDB-lite"/>
    </source>
</evidence>
<name>A0AAF0ED66_9BASI</name>
<keyword evidence="4" id="KW-1185">Reference proteome</keyword>
<gene>
    <name evidence="3" type="ORF">MCAP1_002616</name>
</gene>
<feature type="domain" description="Myb-like" evidence="2">
    <location>
        <begin position="348"/>
        <end position="398"/>
    </location>
</feature>
<dbReference type="EMBL" id="CP119912">
    <property type="protein sequence ID" value="WFD20372.1"/>
    <property type="molecule type" value="Genomic_DNA"/>
</dbReference>
<dbReference type="GO" id="GO:0001156">
    <property type="term" value="F:TFIIIC-class transcription factor complex binding"/>
    <property type="evidence" value="ECO:0007669"/>
    <property type="project" value="TreeGrafter"/>
</dbReference>
<proteinExistence type="predicted"/>
<evidence type="ECO:0000313" key="3">
    <source>
        <dbReference type="EMBL" id="WFD20372.1"/>
    </source>
</evidence>
<feature type="region of interest" description="Disordered" evidence="1">
    <location>
        <begin position="428"/>
        <end position="454"/>
    </location>
</feature>
<feature type="region of interest" description="Disordered" evidence="1">
    <location>
        <begin position="79"/>
        <end position="106"/>
    </location>
</feature>
<evidence type="ECO:0000313" key="4">
    <source>
        <dbReference type="Proteomes" id="UP001220961"/>
    </source>
</evidence>
<dbReference type="SUPFAM" id="SSF46689">
    <property type="entry name" value="Homeodomain-like"/>
    <property type="match status" value="1"/>
</dbReference>
<feature type="region of interest" description="Disordered" evidence="1">
    <location>
        <begin position="244"/>
        <end position="291"/>
    </location>
</feature>
<evidence type="ECO:0000259" key="2">
    <source>
        <dbReference type="PROSITE" id="PS50090"/>
    </source>
</evidence>
<dbReference type="InterPro" id="IPR039467">
    <property type="entry name" value="TFIIIB_B''_Myb"/>
</dbReference>
<accession>A0AAF0ED66</accession>
<sequence>MSRIEKGTQRFRPTIVARRPSQPEGGDAAARPTPVTPTMRAPATRILPRAPATSAAAGAAPSGLARSYAFASQPSTRIVPAQRMPITPRSLSQPPRAASPPAQPAFSPYEHFLHAAQDDPQGVLQAPPGTDPSSVAELAAETWQQMSADARAQYGTPSALVPRPAAPRTAAPRKRVHHSISDDEAEYQRQCEQQGTGAPDSDLPPLRIDIGTTRMESIAVTHWKSGRASSRTFELERVRARQLKKRREEAAQRGGDGARASVEPDGVKSSDTPAPPTPRDTPAPDAEPQFGENRFAVQTRIVDGKIVLDEQSLYANYRDDEQQEREQKHWEVVDEREGDQFVNSASRSKQRRTQRWSAQETEQFYQAVSQWGTDFEMITRLFPRRTRREIKAKWTKESRQHPQRLDDAFRRRVKVDLTAYGQAVGVDLSGPPPVITPRAEPKADVVEEVEDTVQ</sequence>
<feature type="region of interest" description="Disordered" evidence="1">
    <location>
        <begin position="156"/>
        <end position="206"/>
    </location>
</feature>
<dbReference type="Gene3D" id="1.10.10.60">
    <property type="entry name" value="Homeodomain-like"/>
    <property type="match status" value="1"/>
</dbReference>
<protein>
    <recommendedName>
        <fullName evidence="2">Myb-like domain-containing protein</fullName>
    </recommendedName>
</protein>
<feature type="region of interest" description="Disordered" evidence="1">
    <location>
        <begin position="318"/>
        <end position="359"/>
    </location>
</feature>
<dbReference type="Pfam" id="PF15963">
    <property type="entry name" value="Myb_DNA-bind_7"/>
    <property type="match status" value="1"/>
</dbReference>
<dbReference type="GO" id="GO:0000126">
    <property type="term" value="C:transcription factor TFIIIB complex"/>
    <property type="evidence" value="ECO:0007669"/>
    <property type="project" value="TreeGrafter"/>
</dbReference>
<dbReference type="AlphaFoldDB" id="A0AAF0ED66"/>
<dbReference type="InterPro" id="IPR009057">
    <property type="entry name" value="Homeodomain-like_sf"/>
</dbReference>
<dbReference type="GO" id="GO:0070898">
    <property type="term" value="P:RNA polymerase III preinitiation complex assembly"/>
    <property type="evidence" value="ECO:0007669"/>
    <property type="project" value="TreeGrafter"/>
</dbReference>
<dbReference type="InterPro" id="IPR001005">
    <property type="entry name" value="SANT/Myb"/>
</dbReference>
<feature type="compositionally biased region" description="Basic and acidic residues" evidence="1">
    <location>
        <begin position="318"/>
        <end position="339"/>
    </location>
</feature>
<dbReference type="PANTHER" id="PTHR22929">
    <property type="entry name" value="RNA POLYMERASE III TRANSCRIPTION INITIATION FACTOR B"/>
    <property type="match status" value="1"/>
</dbReference>
<dbReference type="SMART" id="SM00717">
    <property type="entry name" value="SANT"/>
    <property type="match status" value="1"/>
</dbReference>
<organism evidence="3 4">
    <name type="scientific">Malassezia caprae</name>
    <dbReference type="NCBI Taxonomy" id="1381934"/>
    <lineage>
        <taxon>Eukaryota</taxon>
        <taxon>Fungi</taxon>
        <taxon>Dikarya</taxon>
        <taxon>Basidiomycota</taxon>
        <taxon>Ustilaginomycotina</taxon>
        <taxon>Malasseziomycetes</taxon>
        <taxon>Malasseziales</taxon>
        <taxon>Malasseziaceae</taxon>
        <taxon>Malassezia</taxon>
    </lineage>
</organism>
<dbReference type="Proteomes" id="UP001220961">
    <property type="component" value="Chromosome 5"/>
</dbReference>
<dbReference type="PROSITE" id="PS50090">
    <property type="entry name" value="MYB_LIKE"/>
    <property type="match status" value="1"/>
</dbReference>
<feature type="region of interest" description="Disordered" evidence="1">
    <location>
        <begin position="1"/>
        <end position="41"/>
    </location>
</feature>
<dbReference type="CDD" id="cd00167">
    <property type="entry name" value="SANT"/>
    <property type="match status" value="1"/>
</dbReference>
<reference evidence="3" key="1">
    <citation type="submission" date="2023-03" db="EMBL/GenBank/DDBJ databases">
        <title>Mating type loci evolution in Malassezia.</title>
        <authorList>
            <person name="Coelho M.A."/>
        </authorList>
    </citation>
    <scope>NUCLEOTIDE SEQUENCE</scope>
    <source>
        <strain evidence="3">CBS 10434</strain>
    </source>
</reference>